<keyword evidence="9" id="KW-0234">DNA repair</keyword>
<sequence length="269" mass="29642">MPELPEVESARAVIERSGLRRTIADVDDADTWVCRPHTPGEIKDALVGRTLTRANRRGKSIWCDTSDDGPALGIHLGMSGRIHISKPDREDDEGGDYVGTGRRRQARATKPEWDRFTLVFEDGGSLRLFDKRRLGRVRLDPDIDALGPDAAEVRAPDLRALLGRSHTAVKARLLDQHAIAGVGNLLADEALWQAAVDPRKPADELTAEEATTLARTLRTSIRRALKNGGVHTGEIIKHRKRGDHCPRCGAEMQRATVGGRTTWFCSAEQ</sequence>
<keyword evidence="6" id="KW-0378">Hydrolase</keyword>
<keyword evidence="11" id="KW-0511">Multifunctional enzyme</keyword>
<evidence type="ECO:0000259" key="15">
    <source>
        <dbReference type="PROSITE" id="PS51066"/>
    </source>
</evidence>
<dbReference type="GO" id="GO:0003906">
    <property type="term" value="F:DNA-(apurinic or apyrimidinic site) endonuclease activity"/>
    <property type="evidence" value="ECO:0007669"/>
    <property type="project" value="InterPro"/>
</dbReference>
<keyword evidence="10" id="KW-0456">Lyase</keyword>
<dbReference type="GO" id="GO:0006284">
    <property type="term" value="P:base-excision repair"/>
    <property type="evidence" value="ECO:0007669"/>
    <property type="project" value="InterPro"/>
</dbReference>
<dbReference type="InterPro" id="IPR000214">
    <property type="entry name" value="Znf_DNA_glyclase/AP_lyase"/>
</dbReference>
<keyword evidence="18" id="KW-1185">Reference proteome</keyword>
<evidence type="ECO:0000256" key="8">
    <source>
        <dbReference type="ARBA" id="ARBA00023125"/>
    </source>
</evidence>
<dbReference type="PANTHER" id="PTHR22993:SF9">
    <property type="entry name" value="FORMAMIDOPYRIMIDINE-DNA GLYCOSYLASE"/>
    <property type="match status" value="1"/>
</dbReference>
<dbReference type="Pfam" id="PF06831">
    <property type="entry name" value="H2TH"/>
    <property type="match status" value="1"/>
</dbReference>
<dbReference type="KEGG" id="nano:G5V58_24965"/>
<evidence type="ECO:0000256" key="7">
    <source>
        <dbReference type="ARBA" id="ARBA00022833"/>
    </source>
</evidence>
<keyword evidence="7" id="KW-0862">Zinc</keyword>
<feature type="region of interest" description="Disordered" evidence="14">
    <location>
        <begin position="83"/>
        <end position="103"/>
    </location>
</feature>
<evidence type="ECO:0000259" key="16">
    <source>
        <dbReference type="PROSITE" id="PS51068"/>
    </source>
</evidence>
<dbReference type="InterPro" id="IPR010979">
    <property type="entry name" value="Ribosomal_uS13-like_H2TH"/>
</dbReference>
<dbReference type="PANTHER" id="PTHR22993">
    <property type="entry name" value="FORMAMIDOPYRIMIDINE-DNA GLYCOSYLASE"/>
    <property type="match status" value="1"/>
</dbReference>
<dbReference type="SUPFAM" id="SSF81624">
    <property type="entry name" value="N-terminal domain of MutM-like DNA repair proteins"/>
    <property type="match status" value="1"/>
</dbReference>
<dbReference type="GO" id="GO:0016829">
    <property type="term" value="F:lyase activity"/>
    <property type="evidence" value="ECO:0007669"/>
    <property type="project" value="UniProtKB-KW"/>
</dbReference>
<name>A0A6G6WK99_9ACTN</name>
<dbReference type="SUPFAM" id="SSF46946">
    <property type="entry name" value="S13-like H2TH domain"/>
    <property type="match status" value="1"/>
</dbReference>
<keyword evidence="12" id="KW-0326">Glycosidase</keyword>
<dbReference type="InterPro" id="IPR012319">
    <property type="entry name" value="FPG_cat"/>
</dbReference>
<evidence type="ECO:0000256" key="5">
    <source>
        <dbReference type="ARBA" id="ARBA00022771"/>
    </source>
</evidence>
<evidence type="ECO:0000313" key="18">
    <source>
        <dbReference type="Proteomes" id="UP000502996"/>
    </source>
</evidence>
<dbReference type="GO" id="GO:0008534">
    <property type="term" value="F:oxidized purine nucleobase lesion DNA N-glycosylase activity"/>
    <property type="evidence" value="ECO:0007669"/>
    <property type="project" value="UniProtKB-EC"/>
</dbReference>
<dbReference type="SMART" id="SM00898">
    <property type="entry name" value="Fapy_DNA_glyco"/>
    <property type="match status" value="1"/>
</dbReference>
<evidence type="ECO:0000256" key="11">
    <source>
        <dbReference type="ARBA" id="ARBA00023268"/>
    </source>
</evidence>
<feature type="domain" description="Formamidopyrimidine-DNA glycosylase catalytic" evidence="16">
    <location>
        <begin position="2"/>
        <end position="135"/>
    </location>
</feature>
<dbReference type="Gene3D" id="1.10.8.50">
    <property type="match status" value="1"/>
</dbReference>
<keyword evidence="4" id="KW-0227">DNA damage</keyword>
<comment type="similarity">
    <text evidence="2">Belongs to the FPG family.</text>
</comment>
<evidence type="ECO:0000256" key="13">
    <source>
        <dbReference type="PROSITE-ProRule" id="PRU00391"/>
    </source>
</evidence>
<dbReference type="GO" id="GO:0008270">
    <property type="term" value="F:zinc ion binding"/>
    <property type="evidence" value="ECO:0007669"/>
    <property type="project" value="UniProtKB-KW"/>
</dbReference>
<keyword evidence="5 13" id="KW-0863">Zinc-finger</keyword>
<comment type="catalytic activity">
    <reaction evidence="1">
        <text>Hydrolysis of DNA containing ring-opened 7-methylguanine residues, releasing 2,6-diamino-4-hydroxy-5-(N-methyl)formamidopyrimidine.</text>
        <dbReference type="EC" id="3.2.2.23"/>
    </reaction>
</comment>
<dbReference type="InterPro" id="IPR035937">
    <property type="entry name" value="FPG_N"/>
</dbReference>
<dbReference type="GO" id="GO:0003684">
    <property type="term" value="F:damaged DNA binding"/>
    <property type="evidence" value="ECO:0007669"/>
    <property type="project" value="InterPro"/>
</dbReference>
<reference evidence="17 18" key="1">
    <citation type="submission" date="2020-02" db="EMBL/GenBank/DDBJ databases">
        <title>Full genome sequence of Nocardioides sp. R-3366.</title>
        <authorList>
            <person name="Im W.-T."/>
        </authorList>
    </citation>
    <scope>NUCLEOTIDE SEQUENCE [LARGE SCALE GENOMIC DNA]</scope>
    <source>
        <strain evidence="17 18">R-3366</strain>
    </source>
</reference>
<dbReference type="InterPro" id="IPR015886">
    <property type="entry name" value="H2TH_FPG"/>
</dbReference>
<gene>
    <name evidence="17" type="ORF">G5V58_24965</name>
</gene>
<feature type="domain" description="FPG-type" evidence="15">
    <location>
        <begin position="236"/>
        <end position="269"/>
    </location>
</feature>
<dbReference type="Pfam" id="PF01149">
    <property type="entry name" value="Fapy_DNA_glyco"/>
    <property type="match status" value="1"/>
</dbReference>
<dbReference type="SMART" id="SM01232">
    <property type="entry name" value="H2TH"/>
    <property type="match status" value="1"/>
</dbReference>
<evidence type="ECO:0000256" key="2">
    <source>
        <dbReference type="ARBA" id="ARBA00009409"/>
    </source>
</evidence>
<accession>A0A6G6WK99</accession>
<evidence type="ECO:0000256" key="14">
    <source>
        <dbReference type="SAM" id="MobiDB-lite"/>
    </source>
</evidence>
<dbReference type="AlphaFoldDB" id="A0A6G6WK99"/>
<dbReference type="Gene3D" id="3.20.190.10">
    <property type="entry name" value="MutM-like, N-terminal"/>
    <property type="match status" value="1"/>
</dbReference>
<evidence type="ECO:0000256" key="12">
    <source>
        <dbReference type="ARBA" id="ARBA00023295"/>
    </source>
</evidence>
<evidence type="ECO:0000256" key="3">
    <source>
        <dbReference type="ARBA" id="ARBA00022723"/>
    </source>
</evidence>
<evidence type="ECO:0000256" key="1">
    <source>
        <dbReference type="ARBA" id="ARBA00001668"/>
    </source>
</evidence>
<evidence type="ECO:0000256" key="10">
    <source>
        <dbReference type="ARBA" id="ARBA00023239"/>
    </source>
</evidence>
<dbReference type="EMBL" id="CP049257">
    <property type="protein sequence ID" value="QIG45563.1"/>
    <property type="molecule type" value="Genomic_DNA"/>
</dbReference>
<keyword evidence="8" id="KW-0238">DNA-binding</keyword>
<dbReference type="PROSITE" id="PS51068">
    <property type="entry name" value="FPG_CAT"/>
    <property type="match status" value="1"/>
</dbReference>
<keyword evidence="3" id="KW-0479">Metal-binding</keyword>
<dbReference type="Proteomes" id="UP000502996">
    <property type="component" value="Chromosome"/>
</dbReference>
<dbReference type="PROSITE" id="PS51066">
    <property type="entry name" value="ZF_FPG_2"/>
    <property type="match status" value="1"/>
</dbReference>
<organism evidence="17 18">
    <name type="scientific">Nocardioides anomalus</name>
    <dbReference type="NCBI Taxonomy" id="2712223"/>
    <lineage>
        <taxon>Bacteria</taxon>
        <taxon>Bacillati</taxon>
        <taxon>Actinomycetota</taxon>
        <taxon>Actinomycetes</taxon>
        <taxon>Propionibacteriales</taxon>
        <taxon>Nocardioidaceae</taxon>
        <taxon>Nocardioides</taxon>
    </lineage>
</organism>
<evidence type="ECO:0000256" key="6">
    <source>
        <dbReference type="ARBA" id="ARBA00022801"/>
    </source>
</evidence>
<dbReference type="RefSeq" id="WP_165238270.1">
    <property type="nucleotide sequence ID" value="NZ_CP049257.1"/>
</dbReference>
<evidence type="ECO:0000313" key="17">
    <source>
        <dbReference type="EMBL" id="QIG45563.1"/>
    </source>
</evidence>
<protein>
    <submittedName>
        <fullName evidence="17">Formamidopyrimidine-DNA glycosylase</fullName>
    </submittedName>
</protein>
<proteinExistence type="inferred from homology"/>
<dbReference type="SUPFAM" id="SSF57716">
    <property type="entry name" value="Glucocorticoid receptor-like (DNA-binding domain)"/>
    <property type="match status" value="1"/>
</dbReference>
<evidence type="ECO:0000256" key="4">
    <source>
        <dbReference type="ARBA" id="ARBA00022763"/>
    </source>
</evidence>
<evidence type="ECO:0000256" key="9">
    <source>
        <dbReference type="ARBA" id="ARBA00023204"/>
    </source>
</evidence>